<evidence type="ECO:0000313" key="3">
    <source>
        <dbReference type="Proteomes" id="UP000197290"/>
    </source>
</evidence>
<proteinExistence type="predicted"/>
<dbReference type="InterPro" id="IPR002545">
    <property type="entry name" value="CheW-lke_dom"/>
</dbReference>
<dbReference type="PANTHER" id="PTHR22617">
    <property type="entry name" value="CHEMOTAXIS SENSOR HISTIDINE KINASE-RELATED"/>
    <property type="match status" value="1"/>
</dbReference>
<comment type="caution">
    <text evidence="2">The sequence shown here is derived from an EMBL/GenBank/DDBJ whole genome shotgun (WGS) entry which is preliminary data.</text>
</comment>
<protein>
    <submittedName>
        <fullName evidence="2">CheW-like domain protein</fullName>
    </submittedName>
</protein>
<dbReference type="EMBL" id="NBBI01000008">
    <property type="protein sequence ID" value="OWK27917.1"/>
    <property type="molecule type" value="Genomic_DNA"/>
</dbReference>
<gene>
    <name evidence="2" type="ORF">SPDO_30000</name>
</gene>
<dbReference type="GO" id="GO:0005829">
    <property type="term" value="C:cytosol"/>
    <property type="evidence" value="ECO:0007669"/>
    <property type="project" value="TreeGrafter"/>
</dbReference>
<feature type="domain" description="CheW-like" evidence="1">
    <location>
        <begin position="3"/>
        <end position="141"/>
    </location>
</feature>
<reference evidence="2 3" key="1">
    <citation type="submission" date="2017-03" db="EMBL/GenBank/DDBJ databases">
        <title>Genome sequence of Sphingomonas dokdonensis DSM 21029.</title>
        <authorList>
            <person name="Poehlein A."/>
            <person name="Wuebbeler J.H."/>
            <person name="Steinbuechel A."/>
            <person name="Daniel R."/>
        </authorList>
    </citation>
    <scope>NUCLEOTIDE SEQUENCE [LARGE SCALE GENOMIC DNA]</scope>
    <source>
        <strain evidence="2 3">DSM 21029</strain>
    </source>
</reference>
<name>A0A245ZDV4_9SPHN</name>
<evidence type="ECO:0000313" key="2">
    <source>
        <dbReference type="EMBL" id="OWK27917.1"/>
    </source>
</evidence>
<organism evidence="2 3">
    <name type="scientific">Sphingomonas dokdonensis</name>
    <dbReference type="NCBI Taxonomy" id="344880"/>
    <lineage>
        <taxon>Bacteria</taxon>
        <taxon>Pseudomonadati</taxon>
        <taxon>Pseudomonadota</taxon>
        <taxon>Alphaproteobacteria</taxon>
        <taxon>Sphingomonadales</taxon>
        <taxon>Sphingomonadaceae</taxon>
        <taxon>Sphingomonas</taxon>
    </lineage>
</organism>
<dbReference type="SMART" id="SM00260">
    <property type="entry name" value="CheW"/>
    <property type="match status" value="1"/>
</dbReference>
<dbReference type="GO" id="GO:0006935">
    <property type="term" value="P:chemotaxis"/>
    <property type="evidence" value="ECO:0007669"/>
    <property type="project" value="InterPro"/>
</dbReference>
<sequence length="143" mass="15040">MSAVLHLLAHVGGRAIAVPADAVESVVDITKVVRAPRAHPAVRGLATLRSRVVTVVDTWRLLDLPAPDDESCRAIITVVDGHHHAVLVDTLEDVAPLDVQPLPPGLSLGWRWAAVATGSADRDGEPVLVIDIARLVETIVAAG</sequence>
<dbReference type="SUPFAM" id="SSF50341">
    <property type="entry name" value="CheW-like"/>
    <property type="match status" value="1"/>
</dbReference>
<dbReference type="Pfam" id="PF01584">
    <property type="entry name" value="CheW"/>
    <property type="match status" value="1"/>
</dbReference>
<evidence type="ECO:0000259" key="1">
    <source>
        <dbReference type="PROSITE" id="PS50851"/>
    </source>
</evidence>
<dbReference type="GO" id="GO:0007165">
    <property type="term" value="P:signal transduction"/>
    <property type="evidence" value="ECO:0007669"/>
    <property type="project" value="InterPro"/>
</dbReference>
<dbReference type="InterPro" id="IPR039315">
    <property type="entry name" value="CheW"/>
</dbReference>
<accession>A0A245ZDV4</accession>
<dbReference type="InterPro" id="IPR036061">
    <property type="entry name" value="CheW-like_dom_sf"/>
</dbReference>
<dbReference type="AlphaFoldDB" id="A0A245ZDV4"/>
<keyword evidence="3" id="KW-1185">Reference proteome</keyword>
<dbReference type="Gene3D" id="2.40.50.180">
    <property type="entry name" value="CheA-289, Domain 4"/>
    <property type="match status" value="1"/>
</dbReference>
<dbReference type="Proteomes" id="UP000197290">
    <property type="component" value="Unassembled WGS sequence"/>
</dbReference>
<dbReference type="Gene3D" id="2.30.30.40">
    <property type="entry name" value="SH3 Domains"/>
    <property type="match status" value="1"/>
</dbReference>
<dbReference type="PANTHER" id="PTHR22617:SF23">
    <property type="entry name" value="CHEMOTAXIS PROTEIN CHEW"/>
    <property type="match status" value="1"/>
</dbReference>
<dbReference type="OrthoDB" id="7390823at2"/>
<dbReference type="PROSITE" id="PS50851">
    <property type="entry name" value="CHEW"/>
    <property type="match status" value="1"/>
</dbReference>
<dbReference type="RefSeq" id="WP_088368322.1">
    <property type="nucleotide sequence ID" value="NZ_NBBI01000008.1"/>
</dbReference>